<evidence type="ECO:0000256" key="4">
    <source>
        <dbReference type="ARBA" id="ARBA00022741"/>
    </source>
</evidence>
<dbReference type="Gene3D" id="3.30.200.20">
    <property type="entry name" value="Phosphorylase Kinase, domain 1"/>
    <property type="match status" value="1"/>
</dbReference>
<sequence>MPDVTFDPFDKDAEPFVEVNSKRRYGRYSDLLGVGVAKKVYHTFDQEDGIEVAWNQVQLRMFFDDEAMMECTFNETKLLRAMNYEIILECYNGWLDEE</sequence>
<evidence type="ECO:0000313" key="9">
    <source>
        <dbReference type="EMBL" id="KAF6143379.1"/>
    </source>
</evidence>
<dbReference type="InterPro" id="IPR011009">
    <property type="entry name" value="Kinase-like_dom_sf"/>
</dbReference>
<dbReference type="GO" id="GO:0005524">
    <property type="term" value="F:ATP binding"/>
    <property type="evidence" value="ECO:0007669"/>
    <property type="project" value="UniProtKB-KW"/>
</dbReference>
<evidence type="ECO:0000313" key="10">
    <source>
        <dbReference type="Proteomes" id="UP000541444"/>
    </source>
</evidence>
<dbReference type="EMBL" id="JACGCM010002207">
    <property type="protein sequence ID" value="KAF6143379.1"/>
    <property type="molecule type" value="Genomic_DNA"/>
</dbReference>
<reference evidence="9 10" key="1">
    <citation type="journal article" date="2020" name="IScience">
        <title>Genome Sequencing of the Endangered Kingdonia uniflora (Circaeasteraceae, Ranunculales) Reveals Potential Mechanisms of Evolutionary Specialization.</title>
        <authorList>
            <person name="Sun Y."/>
            <person name="Deng T."/>
            <person name="Zhang A."/>
            <person name="Moore M.J."/>
            <person name="Landis J.B."/>
            <person name="Lin N."/>
            <person name="Zhang H."/>
            <person name="Zhang X."/>
            <person name="Huang J."/>
            <person name="Zhang X."/>
            <person name="Sun H."/>
            <person name="Wang H."/>
        </authorList>
    </citation>
    <scope>NUCLEOTIDE SEQUENCE [LARGE SCALE GENOMIC DNA]</scope>
    <source>
        <strain evidence="9">TB1705</strain>
        <tissue evidence="9">Leaf</tissue>
    </source>
</reference>
<dbReference type="PANTHER" id="PTHR13902">
    <property type="entry name" value="SERINE/THREONINE-PROTEIN KINASE WNK WITH NO LYSINE -RELATED"/>
    <property type="match status" value="1"/>
</dbReference>
<dbReference type="EC" id="2.7.11.1" evidence="1"/>
<dbReference type="GO" id="GO:0004674">
    <property type="term" value="F:protein serine/threonine kinase activity"/>
    <property type="evidence" value="ECO:0007669"/>
    <property type="project" value="UniProtKB-KW"/>
</dbReference>
<accession>A0A7J7LLD2</accession>
<dbReference type="AlphaFoldDB" id="A0A7J7LLD2"/>
<evidence type="ECO:0000256" key="7">
    <source>
        <dbReference type="ARBA" id="ARBA00047899"/>
    </source>
</evidence>
<gene>
    <name evidence="9" type="ORF">GIB67_001323</name>
</gene>
<dbReference type="OrthoDB" id="4062651at2759"/>
<evidence type="ECO:0000256" key="3">
    <source>
        <dbReference type="ARBA" id="ARBA00022679"/>
    </source>
</evidence>
<evidence type="ECO:0000256" key="6">
    <source>
        <dbReference type="ARBA" id="ARBA00022840"/>
    </source>
</evidence>
<comment type="catalytic activity">
    <reaction evidence="7">
        <text>L-threonyl-[protein] + ATP = O-phospho-L-threonyl-[protein] + ADP + H(+)</text>
        <dbReference type="Rhea" id="RHEA:46608"/>
        <dbReference type="Rhea" id="RHEA-COMP:11060"/>
        <dbReference type="Rhea" id="RHEA-COMP:11605"/>
        <dbReference type="ChEBI" id="CHEBI:15378"/>
        <dbReference type="ChEBI" id="CHEBI:30013"/>
        <dbReference type="ChEBI" id="CHEBI:30616"/>
        <dbReference type="ChEBI" id="CHEBI:61977"/>
        <dbReference type="ChEBI" id="CHEBI:456216"/>
        <dbReference type="EC" id="2.7.11.1"/>
    </reaction>
</comment>
<dbReference type="Proteomes" id="UP000541444">
    <property type="component" value="Unassembled WGS sequence"/>
</dbReference>
<evidence type="ECO:0000256" key="2">
    <source>
        <dbReference type="ARBA" id="ARBA00022527"/>
    </source>
</evidence>
<keyword evidence="6" id="KW-0067">ATP-binding</keyword>
<name>A0A7J7LLD2_9MAGN</name>
<dbReference type="InterPro" id="IPR050588">
    <property type="entry name" value="WNK_Ser-Thr_kinase"/>
</dbReference>
<keyword evidence="4" id="KW-0547">Nucleotide-binding</keyword>
<evidence type="ECO:0000256" key="5">
    <source>
        <dbReference type="ARBA" id="ARBA00022777"/>
    </source>
</evidence>
<organism evidence="9 10">
    <name type="scientific">Kingdonia uniflora</name>
    <dbReference type="NCBI Taxonomy" id="39325"/>
    <lineage>
        <taxon>Eukaryota</taxon>
        <taxon>Viridiplantae</taxon>
        <taxon>Streptophyta</taxon>
        <taxon>Embryophyta</taxon>
        <taxon>Tracheophyta</taxon>
        <taxon>Spermatophyta</taxon>
        <taxon>Magnoliopsida</taxon>
        <taxon>Ranunculales</taxon>
        <taxon>Circaeasteraceae</taxon>
        <taxon>Kingdonia</taxon>
    </lineage>
</organism>
<comment type="catalytic activity">
    <reaction evidence="8">
        <text>L-seryl-[protein] + ATP = O-phospho-L-seryl-[protein] + ADP + H(+)</text>
        <dbReference type="Rhea" id="RHEA:17989"/>
        <dbReference type="Rhea" id="RHEA-COMP:9863"/>
        <dbReference type="Rhea" id="RHEA-COMP:11604"/>
        <dbReference type="ChEBI" id="CHEBI:15378"/>
        <dbReference type="ChEBI" id="CHEBI:29999"/>
        <dbReference type="ChEBI" id="CHEBI:30616"/>
        <dbReference type="ChEBI" id="CHEBI:83421"/>
        <dbReference type="ChEBI" id="CHEBI:456216"/>
        <dbReference type="EC" id="2.7.11.1"/>
    </reaction>
</comment>
<evidence type="ECO:0000256" key="1">
    <source>
        <dbReference type="ARBA" id="ARBA00012513"/>
    </source>
</evidence>
<comment type="caution">
    <text evidence="9">The sequence shown here is derived from an EMBL/GenBank/DDBJ whole genome shotgun (WGS) entry which is preliminary data.</text>
</comment>
<dbReference type="FunFam" id="3.30.200.20:FF:000075">
    <property type="entry name" value="Probable serine/threonine-protein kinase WNK1"/>
    <property type="match status" value="1"/>
</dbReference>
<keyword evidence="5" id="KW-0418">Kinase</keyword>
<keyword evidence="10" id="KW-1185">Reference proteome</keyword>
<dbReference type="SUPFAM" id="SSF56112">
    <property type="entry name" value="Protein kinase-like (PK-like)"/>
    <property type="match status" value="1"/>
</dbReference>
<keyword evidence="2" id="KW-0723">Serine/threonine-protein kinase</keyword>
<keyword evidence="3" id="KW-0808">Transferase</keyword>
<proteinExistence type="predicted"/>
<protein>
    <recommendedName>
        <fullName evidence="1">non-specific serine/threonine protein kinase</fullName>
        <ecNumber evidence="1">2.7.11.1</ecNumber>
    </recommendedName>
</protein>
<evidence type="ECO:0000256" key="8">
    <source>
        <dbReference type="ARBA" id="ARBA00048679"/>
    </source>
</evidence>